<dbReference type="PANTHER" id="PTHR43014:SF4">
    <property type="entry name" value="PYRIDINE NUCLEOTIDE-DISULFIDE OXIDOREDUCTASE RCLA-RELATED"/>
    <property type="match status" value="1"/>
</dbReference>
<dbReference type="PIRSF" id="PIRSF000350">
    <property type="entry name" value="Mercury_reductase_MerA"/>
    <property type="match status" value="1"/>
</dbReference>
<keyword evidence="6 9" id="KW-0560">Oxidoreductase</keyword>
<dbReference type="RefSeq" id="WP_378269887.1">
    <property type="nucleotide sequence ID" value="NZ_JBHUKR010000021.1"/>
</dbReference>
<dbReference type="InterPro" id="IPR017817">
    <property type="entry name" value="Mycothione_reductase"/>
</dbReference>
<name>A0ABW5G289_9PSEU</name>
<evidence type="ECO:0000256" key="7">
    <source>
        <dbReference type="ARBA" id="ARBA00023157"/>
    </source>
</evidence>
<evidence type="ECO:0000256" key="3">
    <source>
        <dbReference type="ARBA" id="ARBA00022630"/>
    </source>
</evidence>
<comment type="caution">
    <text evidence="12">The sequence shown here is derived from an EMBL/GenBank/DDBJ whole genome shotgun (WGS) entry which is preliminary data.</text>
</comment>
<keyword evidence="13" id="KW-1185">Reference proteome</keyword>
<evidence type="ECO:0000256" key="6">
    <source>
        <dbReference type="ARBA" id="ARBA00023002"/>
    </source>
</evidence>
<dbReference type="InterPro" id="IPR016156">
    <property type="entry name" value="FAD/NAD-linked_Rdtase_dimer_sf"/>
</dbReference>
<dbReference type="InterPro" id="IPR023753">
    <property type="entry name" value="FAD/NAD-binding_dom"/>
</dbReference>
<evidence type="ECO:0000313" key="13">
    <source>
        <dbReference type="Proteomes" id="UP001597417"/>
    </source>
</evidence>
<keyword evidence="7" id="KW-1015">Disulfide bond</keyword>
<gene>
    <name evidence="12" type="ORF">ACFSXZ_34045</name>
</gene>
<dbReference type="EC" id="1.8.1.15" evidence="12"/>
<evidence type="ECO:0000259" key="11">
    <source>
        <dbReference type="Pfam" id="PF07992"/>
    </source>
</evidence>
<sequence length="462" mass="50140">MPHYDLVIVGTGSGNSILDPRFADWKTAIVEKGVFGGTCLNVGCIPTKMFVHTADLAATPSAASRFGVDEELTGVRWRDVRDRIFGRIDPIAAGGREYRTGHQDNANVTVYEGEGRFTGHKELTVALPGDSETITADRFVLAAGGRPIIPDIAGLDEVGYHTSDTIMRLDRLPRRLVIIGSGFVAAEFAHVFASFGVEVTLVARSGALLRHEDGDISTRFTELARQRFDVRLNRHTVRAHRGETGVVLAFEEGETVEADDVLIATGRRPNSDLLDVAATGISTMDTGHVVVDDYQETSVPGIYALGDLSSRHELKHVANHEARVVQHNLLHPAERIRADHRFVPHAVFSSPQIASVGLTEEAARERGVAYVTSKQDYAGIAYGWAMEDTSGFAKLLADPATGQLLGAHIIGPQAPTVIQPLIQAMSFGLDAHSMARGQYWIHPAMPELVENALLNLPLEPNQ</sequence>
<organism evidence="12 13">
    <name type="scientific">Amycolatopsis pigmentata</name>
    <dbReference type="NCBI Taxonomy" id="450801"/>
    <lineage>
        <taxon>Bacteria</taxon>
        <taxon>Bacillati</taxon>
        <taxon>Actinomycetota</taxon>
        <taxon>Actinomycetes</taxon>
        <taxon>Pseudonocardiales</taxon>
        <taxon>Pseudonocardiaceae</taxon>
        <taxon>Amycolatopsis</taxon>
    </lineage>
</organism>
<feature type="domain" description="Pyridine nucleotide-disulphide oxidoreductase dimerisation" evidence="10">
    <location>
        <begin position="343"/>
        <end position="452"/>
    </location>
</feature>
<dbReference type="InterPro" id="IPR012999">
    <property type="entry name" value="Pyr_OxRdtase_I_AS"/>
</dbReference>
<comment type="cofactor">
    <cofactor evidence="1">
        <name>FAD</name>
        <dbReference type="ChEBI" id="CHEBI:57692"/>
    </cofactor>
</comment>
<evidence type="ECO:0000256" key="2">
    <source>
        <dbReference type="ARBA" id="ARBA00007532"/>
    </source>
</evidence>
<accession>A0ABW5G289</accession>
<evidence type="ECO:0000313" key="12">
    <source>
        <dbReference type="EMBL" id="MFD2421365.1"/>
    </source>
</evidence>
<dbReference type="InterPro" id="IPR004099">
    <property type="entry name" value="Pyr_nucl-diS_OxRdtase_dimer"/>
</dbReference>
<proteinExistence type="inferred from homology"/>
<evidence type="ECO:0000259" key="10">
    <source>
        <dbReference type="Pfam" id="PF02852"/>
    </source>
</evidence>
<evidence type="ECO:0000256" key="8">
    <source>
        <dbReference type="ARBA" id="ARBA00023284"/>
    </source>
</evidence>
<dbReference type="Pfam" id="PF07992">
    <property type="entry name" value="Pyr_redox_2"/>
    <property type="match status" value="1"/>
</dbReference>
<protein>
    <submittedName>
        <fullName evidence="12">Mycothione reductase</fullName>
        <ecNumber evidence="12">1.8.1.15</ecNumber>
    </submittedName>
</protein>
<evidence type="ECO:0000256" key="1">
    <source>
        <dbReference type="ARBA" id="ARBA00001974"/>
    </source>
</evidence>
<evidence type="ECO:0000256" key="4">
    <source>
        <dbReference type="ARBA" id="ARBA00022827"/>
    </source>
</evidence>
<dbReference type="PRINTS" id="PR00368">
    <property type="entry name" value="FADPNR"/>
</dbReference>
<dbReference type="Proteomes" id="UP001597417">
    <property type="component" value="Unassembled WGS sequence"/>
</dbReference>
<evidence type="ECO:0000256" key="9">
    <source>
        <dbReference type="RuleBase" id="RU003691"/>
    </source>
</evidence>
<dbReference type="EMBL" id="JBHUKR010000021">
    <property type="protein sequence ID" value="MFD2421365.1"/>
    <property type="molecule type" value="Genomic_DNA"/>
</dbReference>
<keyword evidence="3 9" id="KW-0285">Flavoprotein</keyword>
<dbReference type="NCBIfam" id="TIGR03452">
    <property type="entry name" value="mycothione_red"/>
    <property type="match status" value="1"/>
</dbReference>
<dbReference type="PANTHER" id="PTHR43014">
    <property type="entry name" value="MERCURIC REDUCTASE"/>
    <property type="match status" value="1"/>
</dbReference>
<dbReference type="PRINTS" id="PR00411">
    <property type="entry name" value="PNDRDTASEI"/>
</dbReference>
<dbReference type="NCBIfam" id="NF005884">
    <property type="entry name" value="PRK07846.1"/>
    <property type="match status" value="1"/>
</dbReference>
<dbReference type="Gene3D" id="3.50.50.60">
    <property type="entry name" value="FAD/NAD(P)-binding domain"/>
    <property type="match status" value="2"/>
</dbReference>
<dbReference type="SUPFAM" id="SSF55424">
    <property type="entry name" value="FAD/NAD-linked reductases, dimerisation (C-terminal) domain"/>
    <property type="match status" value="1"/>
</dbReference>
<dbReference type="Pfam" id="PF02852">
    <property type="entry name" value="Pyr_redox_dim"/>
    <property type="match status" value="1"/>
</dbReference>
<reference evidence="13" key="1">
    <citation type="journal article" date="2019" name="Int. J. Syst. Evol. Microbiol.">
        <title>The Global Catalogue of Microorganisms (GCM) 10K type strain sequencing project: providing services to taxonomists for standard genome sequencing and annotation.</title>
        <authorList>
            <consortium name="The Broad Institute Genomics Platform"/>
            <consortium name="The Broad Institute Genome Sequencing Center for Infectious Disease"/>
            <person name="Wu L."/>
            <person name="Ma J."/>
        </authorList>
    </citation>
    <scope>NUCLEOTIDE SEQUENCE [LARGE SCALE GENOMIC DNA]</scope>
    <source>
        <strain evidence="13">CGMCC 4.7645</strain>
    </source>
</reference>
<dbReference type="InterPro" id="IPR036188">
    <property type="entry name" value="FAD/NAD-bd_sf"/>
</dbReference>
<dbReference type="GO" id="GO:0050627">
    <property type="term" value="F:mycothione reductase [NAD(P)H] activity"/>
    <property type="evidence" value="ECO:0007669"/>
    <property type="project" value="UniProtKB-EC"/>
</dbReference>
<dbReference type="SUPFAM" id="SSF51905">
    <property type="entry name" value="FAD/NAD(P)-binding domain"/>
    <property type="match status" value="1"/>
</dbReference>
<keyword evidence="8 9" id="KW-0676">Redox-active center</keyword>
<dbReference type="InterPro" id="IPR001100">
    <property type="entry name" value="Pyr_nuc-diS_OxRdtase"/>
</dbReference>
<dbReference type="PROSITE" id="PS00076">
    <property type="entry name" value="PYRIDINE_REDOX_1"/>
    <property type="match status" value="1"/>
</dbReference>
<keyword evidence="5" id="KW-0521">NADP</keyword>
<evidence type="ECO:0000256" key="5">
    <source>
        <dbReference type="ARBA" id="ARBA00022857"/>
    </source>
</evidence>
<comment type="similarity">
    <text evidence="2 9">Belongs to the class-I pyridine nucleotide-disulfide oxidoreductase family.</text>
</comment>
<feature type="domain" description="FAD/NAD(P)-binding" evidence="11">
    <location>
        <begin position="4"/>
        <end position="321"/>
    </location>
</feature>
<dbReference type="Gene3D" id="3.30.390.30">
    <property type="match status" value="1"/>
</dbReference>
<keyword evidence="4 9" id="KW-0274">FAD</keyword>